<evidence type="ECO:0000259" key="9">
    <source>
        <dbReference type="PROSITE" id="PS52035"/>
    </source>
</evidence>
<keyword evidence="6" id="KW-0482">Metalloprotease</keyword>
<evidence type="ECO:0000256" key="8">
    <source>
        <dbReference type="SAM" id="SignalP"/>
    </source>
</evidence>
<reference evidence="10 11" key="1">
    <citation type="submission" date="2018-01" db="EMBL/GenBank/DDBJ databases">
        <title>Genome sequence of a Cantenovulum-like bacteria.</title>
        <authorList>
            <person name="Tan W.R."/>
            <person name="Lau N.-S."/>
            <person name="Go F."/>
            <person name="Amirul A.-A.A."/>
        </authorList>
    </citation>
    <scope>NUCLEOTIDE SEQUENCE [LARGE SCALE GENOMIC DNA]</scope>
    <source>
        <strain evidence="10 11">CCB-QB4</strain>
    </source>
</reference>
<dbReference type="PANTHER" id="PTHR11705">
    <property type="entry name" value="PROTEASE FAMILY M14 CARBOXYPEPTIDASE A,B"/>
    <property type="match status" value="1"/>
</dbReference>
<feature type="signal peptide" evidence="8">
    <location>
        <begin position="1"/>
        <end position="23"/>
    </location>
</feature>
<dbReference type="OrthoDB" id="9758209at2"/>
<comment type="similarity">
    <text evidence="2 7">Belongs to the peptidase M14 family.</text>
</comment>
<gene>
    <name evidence="10" type="ORF">C2869_11325</name>
</gene>
<dbReference type="InterPro" id="IPR000834">
    <property type="entry name" value="Peptidase_M14"/>
</dbReference>
<dbReference type="InterPro" id="IPR029062">
    <property type="entry name" value="Class_I_gatase-like"/>
</dbReference>
<comment type="cofactor">
    <cofactor evidence="1">
        <name>Zn(2+)</name>
        <dbReference type="ChEBI" id="CHEBI:29105"/>
    </cofactor>
</comment>
<comment type="caution">
    <text evidence="7">Lacks conserved residue(s) required for the propagation of feature annotation.</text>
</comment>
<keyword evidence="11" id="KW-1185">Reference proteome</keyword>
<dbReference type="SUPFAM" id="SSF52317">
    <property type="entry name" value="Class I glutamine amidotransferase-like"/>
    <property type="match status" value="1"/>
</dbReference>
<dbReference type="Gene3D" id="3.40.630.10">
    <property type="entry name" value="Zn peptidases"/>
    <property type="match status" value="1"/>
</dbReference>
<dbReference type="RefSeq" id="WP_108603043.1">
    <property type="nucleotide sequence ID" value="NZ_CP026604.1"/>
</dbReference>
<evidence type="ECO:0000256" key="7">
    <source>
        <dbReference type="PROSITE-ProRule" id="PRU01379"/>
    </source>
</evidence>
<dbReference type="GO" id="GO:0005615">
    <property type="term" value="C:extracellular space"/>
    <property type="evidence" value="ECO:0007669"/>
    <property type="project" value="TreeGrafter"/>
</dbReference>
<sequence>MFFKCLKTVAILLSLLAAFSSWAQIVSPQAYFTEQLGSRHLRFDQIHQYLNELADNNSHVKILSLGSSHEKRDLRVYAISNSQNIKRLDELRVRHEQLSNPNAEKPVVTELPLFIWMGYTAHGDEASGAHAAVQLAYNLLSRPDIDDYLQHAVVFIEPVINPDGYARYSTWANSHASLHPVADAQHIEHQQNWLKGRGNHFWFDLNRDWVPANQPETQARLSFFHHYRPNVVADFHEMHHAHSYFFQPGIASRVNPLTPEKNQQLTKLLTDATAKKFDKQQQPYFSKQRFDDFYLGKASSYPDLQGSIGILYEQGSTLGQVIDSHNGPVTFAQAIRNQLTAGQSLVDAAIENRVTLLDYKRNFFAESKKLAKRDDTVGYLLHGKDPANIEHLLTLLHRHKIQVYPLVSDYKYEDKQYASQSSYWLPVQQSQYRLLKSLLSLRQTFKDNTFYDVSNWNLALSHGVEAIAIQSSFHRIKSSQNAWRPNNRYQPQTQLSNTDYAWLIDWQTSNNASFLAKLLQSNIKVKVAYDNFTIKVADQNQTYPAGTLLIFPKSQTNIEQAITNLTEFSKQHHTTITAVNHGTSVNGVDLGSSSFKPLTAINPAMLVGSGINTYEAGEAWQHFDSQLKIPLVKLDIHRLKQYQLKHYTHLYMPDGYYYDLPKSITEKIQAWVKNGGILLAQKRAAKWCANQGLINNAFLTRKELNNYFENDKFAFNEREKLQGLKRISGAVFQGVLDTSHPLTFGYSQSEIALFKNRQLVMEEAATPFSDIINYPSASLLAGYASQPNQQLIDNSTAMTAHKLEHGLIIAWTDNLLFRGYWKGTERLFNNALLLSSSMLQP</sequence>
<keyword evidence="8" id="KW-0732">Signal</keyword>
<evidence type="ECO:0000256" key="5">
    <source>
        <dbReference type="ARBA" id="ARBA00022833"/>
    </source>
</evidence>
<keyword evidence="4" id="KW-0378">Hydrolase</keyword>
<name>A0A2S0VRZ5_9ALTE</name>
<dbReference type="AlphaFoldDB" id="A0A2S0VRZ5"/>
<evidence type="ECO:0000256" key="4">
    <source>
        <dbReference type="ARBA" id="ARBA00022801"/>
    </source>
</evidence>
<dbReference type="Proteomes" id="UP000244441">
    <property type="component" value="Chromosome"/>
</dbReference>
<evidence type="ECO:0000256" key="1">
    <source>
        <dbReference type="ARBA" id="ARBA00001947"/>
    </source>
</evidence>
<feature type="chain" id="PRO_5015417318" description="Peptidase M14 domain-containing protein" evidence="8">
    <location>
        <begin position="24"/>
        <end position="841"/>
    </location>
</feature>
<feature type="domain" description="Peptidase M14" evidence="9">
    <location>
        <begin position="39"/>
        <end position="346"/>
    </location>
</feature>
<dbReference type="SMART" id="SM00631">
    <property type="entry name" value="Zn_pept"/>
    <property type="match status" value="1"/>
</dbReference>
<dbReference type="PANTHER" id="PTHR11705:SF143">
    <property type="entry name" value="SLL0236 PROTEIN"/>
    <property type="match status" value="1"/>
</dbReference>
<keyword evidence="3" id="KW-0645">Protease</keyword>
<evidence type="ECO:0000256" key="6">
    <source>
        <dbReference type="ARBA" id="ARBA00023049"/>
    </source>
</evidence>
<evidence type="ECO:0000256" key="3">
    <source>
        <dbReference type="ARBA" id="ARBA00022670"/>
    </source>
</evidence>
<dbReference type="KEGG" id="cate:C2869_11325"/>
<dbReference type="GO" id="GO:0008270">
    <property type="term" value="F:zinc ion binding"/>
    <property type="evidence" value="ECO:0007669"/>
    <property type="project" value="InterPro"/>
</dbReference>
<dbReference type="GO" id="GO:0006508">
    <property type="term" value="P:proteolysis"/>
    <property type="evidence" value="ECO:0007669"/>
    <property type="project" value="UniProtKB-KW"/>
</dbReference>
<dbReference type="Pfam" id="PF00246">
    <property type="entry name" value="Peptidase_M14"/>
    <property type="match status" value="1"/>
</dbReference>
<accession>A0A2S0VRZ5</accession>
<dbReference type="SUPFAM" id="SSF53187">
    <property type="entry name" value="Zn-dependent exopeptidases"/>
    <property type="match status" value="1"/>
</dbReference>
<dbReference type="EMBL" id="CP026604">
    <property type="protein sequence ID" value="AWB66991.1"/>
    <property type="molecule type" value="Genomic_DNA"/>
</dbReference>
<evidence type="ECO:0000313" key="11">
    <source>
        <dbReference type="Proteomes" id="UP000244441"/>
    </source>
</evidence>
<evidence type="ECO:0000256" key="2">
    <source>
        <dbReference type="ARBA" id="ARBA00005988"/>
    </source>
</evidence>
<dbReference type="GO" id="GO:0004181">
    <property type="term" value="F:metallocarboxypeptidase activity"/>
    <property type="evidence" value="ECO:0007669"/>
    <property type="project" value="InterPro"/>
</dbReference>
<protein>
    <recommendedName>
        <fullName evidence="9">Peptidase M14 domain-containing protein</fullName>
    </recommendedName>
</protein>
<proteinExistence type="inferred from homology"/>
<dbReference type="PROSITE" id="PS52035">
    <property type="entry name" value="PEPTIDASE_M14"/>
    <property type="match status" value="1"/>
</dbReference>
<evidence type="ECO:0000313" key="10">
    <source>
        <dbReference type="EMBL" id="AWB66991.1"/>
    </source>
</evidence>
<organism evidence="10 11">
    <name type="scientific">Saccharobesus litoralis</name>
    <dbReference type="NCBI Taxonomy" id="2172099"/>
    <lineage>
        <taxon>Bacteria</taxon>
        <taxon>Pseudomonadati</taxon>
        <taxon>Pseudomonadota</taxon>
        <taxon>Gammaproteobacteria</taxon>
        <taxon>Alteromonadales</taxon>
        <taxon>Alteromonadaceae</taxon>
        <taxon>Saccharobesus</taxon>
    </lineage>
</organism>
<keyword evidence="5" id="KW-0862">Zinc</keyword>